<gene>
    <name evidence="2" type="ORF">QJS10_CPB04g01347</name>
</gene>
<organism evidence="2 3">
    <name type="scientific">Acorus calamus</name>
    <name type="common">Sweet flag</name>
    <dbReference type="NCBI Taxonomy" id="4465"/>
    <lineage>
        <taxon>Eukaryota</taxon>
        <taxon>Viridiplantae</taxon>
        <taxon>Streptophyta</taxon>
        <taxon>Embryophyta</taxon>
        <taxon>Tracheophyta</taxon>
        <taxon>Spermatophyta</taxon>
        <taxon>Magnoliopsida</taxon>
        <taxon>Liliopsida</taxon>
        <taxon>Acoraceae</taxon>
        <taxon>Acorus</taxon>
    </lineage>
</organism>
<evidence type="ECO:0000256" key="1">
    <source>
        <dbReference type="SAM" id="MobiDB-lite"/>
    </source>
</evidence>
<keyword evidence="3" id="KW-1185">Reference proteome</keyword>
<dbReference type="EMBL" id="JAUJYO010000004">
    <property type="protein sequence ID" value="KAK1318432.1"/>
    <property type="molecule type" value="Genomic_DNA"/>
</dbReference>
<dbReference type="Proteomes" id="UP001180020">
    <property type="component" value="Unassembled WGS sequence"/>
</dbReference>
<reference evidence="2" key="1">
    <citation type="journal article" date="2023" name="Nat. Commun.">
        <title>Diploid and tetraploid genomes of Acorus and the evolution of monocots.</title>
        <authorList>
            <person name="Ma L."/>
            <person name="Liu K.W."/>
            <person name="Li Z."/>
            <person name="Hsiao Y.Y."/>
            <person name="Qi Y."/>
            <person name="Fu T."/>
            <person name="Tang G.D."/>
            <person name="Zhang D."/>
            <person name="Sun W.H."/>
            <person name="Liu D.K."/>
            <person name="Li Y."/>
            <person name="Chen G.Z."/>
            <person name="Liu X.D."/>
            <person name="Liao X.Y."/>
            <person name="Jiang Y.T."/>
            <person name="Yu X."/>
            <person name="Hao Y."/>
            <person name="Huang J."/>
            <person name="Zhao X.W."/>
            <person name="Ke S."/>
            <person name="Chen Y.Y."/>
            <person name="Wu W.L."/>
            <person name="Hsu J.L."/>
            <person name="Lin Y.F."/>
            <person name="Huang M.D."/>
            <person name="Li C.Y."/>
            <person name="Huang L."/>
            <person name="Wang Z.W."/>
            <person name="Zhao X."/>
            <person name="Zhong W.Y."/>
            <person name="Peng D.H."/>
            <person name="Ahmad S."/>
            <person name="Lan S."/>
            <person name="Zhang J.S."/>
            <person name="Tsai W.C."/>
            <person name="Van de Peer Y."/>
            <person name="Liu Z.J."/>
        </authorList>
    </citation>
    <scope>NUCLEOTIDE SEQUENCE</scope>
    <source>
        <strain evidence="2">CP</strain>
    </source>
</reference>
<proteinExistence type="predicted"/>
<evidence type="ECO:0000313" key="3">
    <source>
        <dbReference type="Proteomes" id="UP001180020"/>
    </source>
</evidence>
<name>A0AAV9EYV7_ACOCL</name>
<accession>A0AAV9EYV7</accession>
<feature type="region of interest" description="Disordered" evidence="1">
    <location>
        <begin position="1"/>
        <end position="20"/>
    </location>
</feature>
<feature type="compositionally biased region" description="Basic and acidic residues" evidence="1">
    <location>
        <begin position="9"/>
        <end position="20"/>
    </location>
</feature>
<evidence type="ECO:0008006" key="4">
    <source>
        <dbReference type="Google" id="ProtNLM"/>
    </source>
</evidence>
<reference evidence="2" key="2">
    <citation type="submission" date="2023-06" db="EMBL/GenBank/DDBJ databases">
        <authorList>
            <person name="Ma L."/>
            <person name="Liu K.-W."/>
            <person name="Li Z."/>
            <person name="Hsiao Y.-Y."/>
            <person name="Qi Y."/>
            <person name="Fu T."/>
            <person name="Tang G."/>
            <person name="Zhang D."/>
            <person name="Sun W.-H."/>
            <person name="Liu D.-K."/>
            <person name="Li Y."/>
            <person name="Chen G.-Z."/>
            <person name="Liu X.-D."/>
            <person name="Liao X.-Y."/>
            <person name="Jiang Y.-T."/>
            <person name="Yu X."/>
            <person name="Hao Y."/>
            <person name="Huang J."/>
            <person name="Zhao X.-W."/>
            <person name="Ke S."/>
            <person name="Chen Y.-Y."/>
            <person name="Wu W.-L."/>
            <person name="Hsu J.-L."/>
            <person name="Lin Y.-F."/>
            <person name="Huang M.-D."/>
            <person name="Li C.-Y."/>
            <person name="Huang L."/>
            <person name="Wang Z.-W."/>
            <person name="Zhao X."/>
            <person name="Zhong W.-Y."/>
            <person name="Peng D.-H."/>
            <person name="Ahmad S."/>
            <person name="Lan S."/>
            <person name="Zhang J.-S."/>
            <person name="Tsai W.-C."/>
            <person name="Van De Peer Y."/>
            <person name="Liu Z.-J."/>
        </authorList>
    </citation>
    <scope>NUCLEOTIDE SEQUENCE</scope>
    <source>
        <strain evidence="2">CP</strain>
        <tissue evidence="2">Leaves</tissue>
    </source>
</reference>
<dbReference type="AlphaFoldDB" id="A0AAV9EYV7"/>
<protein>
    <recommendedName>
        <fullName evidence="4">DUF1985 domain-containing protein</fullName>
    </recommendedName>
</protein>
<comment type="caution">
    <text evidence="2">The sequence shown here is derived from an EMBL/GenBank/DDBJ whole genome shotgun (WGS) entry which is preliminary data.</text>
</comment>
<sequence length="215" mass="25099">MFFNSTKGSSEHATEKAERNDGVCWNPERERFVVKGRELRFTASDVAVIFGLTTRGMHVVEHNKSPSSAFYREYFTSHNVKYPTVIEIEKAMRELVVKDDEKFAKDFGKLFLLHIFATIIFEAYTIVKSVWLYEHIEIGQSGVGWPRIHQWRNMPCGRKTTYTRLFHELKSEEIHQKIDFIEEERVLLPEVEEDDDNAAPETHNVLMPMPSGFIQ</sequence>
<evidence type="ECO:0000313" key="2">
    <source>
        <dbReference type="EMBL" id="KAK1318432.1"/>
    </source>
</evidence>